<dbReference type="EMBL" id="LO017727">
    <property type="protein sequence ID" value="CRH07050.1"/>
    <property type="molecule type" value="Genomic_DNA"/>
</dbReference>
<reference evidence="2" key="1">
    <citation type="submission" date="2015-04" db="EMBL/GenBank/DDBJ databases">
        <authorList>
            <person name="Syromyatnikov M.Y."/>
            <person name="Popov V.N."/>
        </authorList>
    </citation>
    <scope>NUCLEOTIDE SEQUENCE</scope>
    <source>
        <strain evidence="2">MO-1</strain>
    </source>
</reference>
<dbReference type="Gene3D" id="3.10.490.10">
    <property type="entry name" value="Gamma-glutamyl cyclotransferase-like"/>
    <property type="match status" value="1"/>
</dbReference>
<evidence type="ECO:0000313" key="2">
    <source>
        <dbReference type="EMBL" id="CRH07050.1"/>
    </source>
</evidence>
<gene>
    <name evidence="2" type="ORF">MAGMO_2903</name>
</gene>
<sequence length="267" mass="31041">MVLRHFFTLFLFLLLFSPHPLIADSYWQQKLPDQPMDFIFGYGSLMNSESRKSTAGRMTVAIPVRISAAFGYRRAWVFRAGSMGFTALGLEKETPQAPASTINGVIYPVNDQELAAFDKRESGYDRVAVPLEQIEAVGWLPLPKQGRFWLYLPKVSTLAKRGAHRASASHPLVQSYIDLCVRGALEHGEAFAEEFLQTTYGWSRWWLNDRQQPRRPWVHQKWFRSVDKLLKRFPQDEARRTYAQRKRPVEFAMQRMTEGRDRKFHAE</sequence>
<evidence type="ECO:0000259" key="1">
    <source>
        <dbReference type="Pfam" id="PF06094"/>
    </source>
</evidence>
<organism evidence="2">
    <name type="scientific">Magnetococcus massalia (strain MO-1)</name>
    <dbReference type="NCBI Taxonomy" id="451514"/>
    <lineage>
        <taxon>Bacteria</taxon>
        <taxon>Pseudomonadati</taxon>
        <taxon>Pseudomonadota</taxon>
        <taxon>Magnetococcia</taxon>
        <taxon>Magnetococcales</taxon>
        <taxon>Magnetococcaceae</taxon>
        <taxon>Magnetococcus</taxon>
    </lineage>
</organism>
<dbReference type="InterPro" id="IPR036568">
    <property type="entry name" value="GGCT-like_sf"/>
</dbReference>
<accession>A0A1S7LJN1</accession>
<dbReference type="AlphaFoldDB" id="A0A1S7LJN1"/>
<protein>
    <recommendedName>
        <fullName evidence="1">Gamma-glutamylcyclotransferase AIG2-like domain-containing protein</fullName>
    </recommendedName>
</protein>
<dbReference type="Pfam" id="PF06094">
    <property type="entry name" value="GGACT"/>
    <property type="match status" value="1"/>
</dbReference>
<dbReference type="SUPFAM" id="SSF110857">
    <property type="entry name" value="Gamma-glutamyl cyclotransferase-like"/>
    <property type="match status" value="1"/>
</dbReference>
<dbReference type="InterPro" id="IPR009288">
    <property type="entry name" value="AIG2-like_dom"/>
</dbReference>
<proteinExistence type="predicted"/>
<dbReference type="CDD" id="cd06661">
    <property type="entry name" value="GGCT_like"/>
    <property type="match status" value="1"/>
</dbReference>
<dbReference type="InterPro" id="IPR013024">
    <property type="entry name" value="GGCT-like"/>
</dbReference>
<name>A0A1S7LJN1_MAGMO</name>
<feature type="domain" description="Gamma-glutamylcyclotransferase AIG2-like" evidence="1">
    <location>
        <begin position="39"/>
        <end position="152"/>
    </location>
</feature>